<dbReference type="GO" id="GO:0003729">
    <property type="term" value="F:mRNA binding"/>
    <property type="evidence" value="ECO:0007669"/>
    <property type="project" value="TreeGrafter"/>
</dbReference>
<reference evidence="3 4" key="1">
    <citation type="submission" date="2018-03" db="EMBL/GenBank/DDBJ databases">
        <title>Genomes of Pezizomycetes fungi and the evolution of truffles.</title>
        <authorList>
            <person name="Murat C."/>
            <person name="Payen T."/>
            <person name="Noel B."/>
            <person name="Kuo A."/>
            <person name="Martin F.M."/>
        </authorList>
    </citation>
    <scope>NUCLEOTIDE SEQUENCE [LARGE SCALE GENOMIC DNA]</scope>
    <source>
        <strain evidence="3">091103-1</strain>
    </source>
</reference>
<dbReference type="PANTHER" id="PTHR23092:SF15">
    <property type="entry name" value="INACTIVE NON-CANONICAL POLY(A) RNA POLYMERASE PROTEIN TRF4-2-RELATED"/>
    <property type="match status" value="1"/>
</dbReference>
<feature type="region of interest" description="Disordered" evidence="1">
    <location>
        <begin position="309"/>
        <end position="351"/>
    </location>
</feature>
<gene>
    <name evidence="3" type="ORF">C7212DRAFT_293384</name>
</gene>
<dbReference type="GO" id="GO:0010605">
    <property type="term" value="P:negative regulation of macromolecule metabolic process"/>
    <property type="evidence" value="ECO:0007669"/>
    <property type="project" value="UniProtKB-ARBA"/>
</dbReference>
<dbReference type="GO" id="GO:0031499">
    <property type="term" value="C:TRAMP complex"/>
    <property type="evidence" value="ECO:0007669"/>
    <property type="project" value="TreeGrafter"/>
</dbReference>
<dbReference type="Gene3D" id="3.30.460.10">
    <property type="entry name" value="Beta Polymerase, domain 2"/>
    <property type="match status" value="1"/>
</dbReference>
<feature type="compositionally biased region" description="Basic and acidic residues" evidence="1">
    <location>
        <begin position="333"/>
        <end position="343"/>
    </location>
</feature>
<dbReference type="Proteomes" id="UP000246991">
    <property type="component" value="Unassembled WGS sequence"/>
</dbReference>
<dbReference type="GO" id="GO:1990817">
    <property type="term" value="F:poly(A) RNA polymerase activity"/>
    <property type="evidence" value="ECO:0007669"/>
    <property type="project" value="InterPro"/>
</dbReference>
<feature type="domain" description="Poly(A) RNA polymerase mitochondrial-like central palm" evidence="2">
    <location>
        <begin position="5"/>
        <end position="137"/>
    </location>
</feature>
<dbReference type="OrthoDB" id="273917at2759"/>
<keyword evidence="4" id="KW-1185">Reference proteome</keyword>
<dbReference type="SUPFAM" id="SSF81301">
    <property type="entry name" value="Nucleotidyltransferase"/>
    <property type="match status" value="1"/>
</dbReference>
<dbReference type="InterPro" id="IPR054708">
    <property type="entry name" value="MTPAP-like_central"/>
</dbReference>
<evidence type="ECO:0000256" key="1">
    <source>
        <dbReference type="SAM" id="MobiDB-lite"/>
    </source>
</evidence>
<dbReference type="GO" id="GO:0005730">
    <property type="term" value="C:nucleolus"/>
    <property type="evidence" value="ECO:0007669"/>
    <property type="project" value="TreeGrafter"/>
</dbReference>
<dbReference type="InterPro" id="IPR043519">
    <property type="entry name" value="NT_sf"/>
</dbReference>
<feature type="compositionally biased region" description="Basic and acidic residues" evidence="1">
    <location>
        <begin position="409"/>
        <end position="453"/>
    </location>
</feature>
<dbReference type="GO" id="GO:0043634">
    <property type="term" value="P:polyadenylation-dependent ncRNA catabolic process"/>
    <property type="evidence" value="ECO:0007669"/>
    <property type="project" value="TreeGrafter"/>
</dbReference>
<sequence>MTDRLASLAARLCLSTELITRRGASVHRQRQVVQSLWPKALCQPIGSFPTRTSLKNSDVDLLVSIPGMDDRRDCVVEAATRMKEAVLGQGITDPWNCIVIAGARVPILTYTDENEVPPLKFDISFQRENAVKNTAYLTEKFDERPFMRDLVVLLKYWLREKQLNEVYKGGMGSYCVSLMVIGFFNFKRRTLARQEYESFITGSRYDMFVEYLQFWTSWRYREDTMIPDPGMVLRKGQGGRKSLPFMLRIFVPFDPGNDVGKGSHKIPRVVTAMIKLKQGMQRLGPDMEVSELDQLLGGTPAERERLLNQKAQQDRSNRKMQLQMQRRLRKAERKAEKKTERKGKLGPAATKSLEKLRAKYDQFIIRRPTLATEVARDVLRLQENADSEQSIPNPEHDFDHDTLMVGRDEREMGSTENADKSPEQLEREAKHAATIEKKRLKREKMLKEREARKKEKREKKAQKKMEAERKRLEEEGSKKARENEASN</sequence>
<evidence type="ECO:0000313" key="3">
    <source>
        <dbReference type="EMBL" id="PWW78399.1"/>
    </source>
</evidence>
<accession>A0A317SVJ2</accession>
<dbReference type="EMBL" id="PYWC01000015">
    <property type="protein sequence ID" value="PWW78399.1"/>
    <property type="molecule type" value="Genomic_DNA"/>
</dbReference>
<feature type="compositionally biased region" description="Basic and acidic residues" evidence="1">
    <location>
        <begin position="463"/>
        <end position="487"/>
    </location>
</feature>
<dbReference type="PANTHER" id="PTHR23092">
    <property type="entry name" value="POLY(A) RNA POLYMERASE"/>
    <property type="match status" value="1"/>
</dbReference>
<feature type="region of interest" description="Disordered" evidence="1">
    <location>
        <begin position="409"/>
        <end position="487"/>
    </location>
</feature>
<dbReference type="Pfam" id="PF22600">
    <property type="entry name" value="MTPAP-like_central"/>
    <property type="match status" value="1"/>
</dbReference>
<dbReference type="Gene3D" id="1.10.1410.10">
    <property type="match status" value="1"/>
</dbReference>
<dbReference type="InterPro" id="IPR045862">
    <property type="entry name" value="Trf4-like"/>
</dbReference>
<protein>
    <recommendedName>
        <fullName evidence="2">Poly(A) RNA polymerase mitochondrial-like central palm domain-containing protein</fullName>
    </recommendedName>
</protein>
<dbReference type="AlphaFoldDB" id="A0A317SVJ2"/>
<comment type="caution">
    <text evidence="3">The sequence shown here is derived from an EMBL/GenBank/DDBJ whole genome shotgun (WGS) entry which is preliminary data.</text>
</comment>
<evidence type="ECO:0000313" key="4">
    <source>
        <dbReference type="Proteomes" id="UP000246991"/>
    </source>
</evidence>
<organism evidence="3 4">
    <name type="scientific">Tuber magnatum</name>
    <name type="common">white Piedmont truffle</name>
    <dbReference type="NCBI Taxonomy" id="42249"/>
    <lineage>
        <taxon>Eukaryota</taxon>
        <taxon>Fungi</taxon>
        <taxon>Dikarya</taxon>
        <taxon>Ascomycota</taxon>
        <taxon>Pezizomycotina</taxon>
        <taxon>Pezizomycetes</taxon>
        <taxon>Pezizales</taxon>
        <taxon>Tuberaceae</taxon>
        <taxon>Tuber</taxon>
    </lineage>
</organism>
<dbReference type="SUPFAM" id="SSF81631">
    <property type="entry name" value="PAP/OAS1 substrate-binding domain"/>
    <property type="match status" value="1"/>
</dbReference>
<dbReference type="STRING" id="42249.A0A317SVJ2"/>
<name>A0A317SVJ2_9PEZI</name>
<proteinExistence type="predicted"/>
<dbReference type="GO" id="GO:0031123">
    <property type="term" value="P:RNA 3'-end processing"/>
    <property type="evidence" value="ECO:0007669"/>
    <property type="project" value="TreeGrafter"/>
</dbReference>
<evidence type="ECO:0000259" key="2">
    <source>
        <dbReference type="Pfam" id="PF22600"/>
    </source>
</evidence>
<dbReference type="CDD" id="cd05402">
    <property type="entry name" value="NT_PAP_TUTase"/>
    <property type="match status" value="1"/>
</dbReference>